<evidence type="ECO:0000313" key="2">
    <source>
        <dbReference type="Proteomes" id="UP001596523"/>
    </source>
</evidence>
<keyword evidence="2" id="KW-1185">Reference proteome</keyword>
<name>A0ABW2JP04_9ACTN</name>
<proteinExistence type="predicted"/>
<dbReference type="Proteomes" id="UP001596523">
    <property type="component" value="Unassembled WGS sequence"/>
</dbReference>
<accession>A0ABW2JP04</accession>
<reference evidence="2" key="1">
    <citation type="journal article" date="2019" name="Int. J. Syst. Evol. Microbiol.">
        <title>The Global Catalogue of Microorganisms (GCM) 10K type strain sequencing project: providing services to taxonomists for standard genome sequencing and annotation.</title>
        <authorList>
            <consortium name="The Broad Institute Genomics Platform"/>
            <consortium name="The Broad Institute Genome Sequencing Center for Infectious Disease"/>
            <person name="Wu L."/>
            <person name="Ma J."/>
        </authorList>
    </citation>
    <scope>NUCLEOTIDE SEQUENCE [LARGE SCALE GENOMIC DNA]</scope>
    <source>
        <strain evidence="2">SYNS20</strain>
    </source>
</reference>
<evidence type="ECO:0000313" key="1">
    <source>
        <dbReference type="EMBL" id="MFC7307075.1"/>
    </source>
</evidence>
<gene>
    <name evidence="1" type="ORF">ACFQVC_22955</name>
</gene>
<dbReference type="EMBL" id="JBHTCF010000010">
    <property type="protein sequence ID" value="MFC7307075.1"/>
    <property type="molecule type" value="Genomic_DNA"/>
</dbReference>
<dbReference type="RefSeq" id="WP_381833366.1">
    <property type="nucleotide sequence ID" value="NZ_JBHTCF010000010.1"/>
</dbReference>
<protein>
    <submittedName>
        <fullName evidence="1">Uncharacterized protein</fullName>
    </submittedName>
</protein>
<sequence length="78" mass="8051">MQRKTTTTTTRGRRRAQRLAVAVAATGVLVGGGVLSAGSAGAATFCGETPAGGYACIIGQEDGSFNYYNSDGEIVYNW</sequence>
<comment type="caution">
    <text evidence="1">The sequence shown here is derived from an EMBL/GenBank/DDBJ whole genome shotgun (WGS) entry which is preliminary data.</text>
</comment>
<organism evidence="1 2">
    <name type="scientific">Streptomyces monticola</name>
    <dbReference type="NCBI Taxonomy" id="2666263"/>
    <lineage>
        <taxon>Bacteria</taxon>
        <taxon>Bacillati</taxon>
        <taxon>Actinomycetota</taxon>
        <taxon>Actinomycetes</taxon>
        <taxon>Kitasatosporales</taxon>
        <taxon>Streptomycetaceae</taxon>
        <taxon>Streptomyces</taxon>
    </lineage>
</organism>